<accession>I4B717</accession>
<dbReference type="PIRSF" id="PIRSF008502">
    <property type="entry name" value="UCP008502"/>
    <property type="match status" value="1"/>
</dbReference>
<dbReference type="PANTHER" id="PTHR36439:SF1">
    <property type="entry name" value="DUF1697 DOMAIN-CONTAINING PROTEIN"/>
    <property type="match status" value="1"/>
</dbReference>
<dbReference type="RefSeq" id="WP_014803580.1">
    <property type="nucleotide sequence ID" value="NC_018020.1"/>
</dbReference>
<dbReference type="Pfam" id="PF08002">
    <property type="entry name" value="DUF1697"/>
    <property type="match status" value="1"/>
</dbReference>
<proteinExistence type="predicted"/>
<dbReference type="InterPro" id="IPR012545">
    <property type="entry name" value="DUF1697"/>
</dbReference>
<dbReference type="OrthoDB" id="9806494at2"/>
<dbReference type="AlphaFoldDB" id="I4B717"/>
<dbReference type="SUPFAM" id="SSF160379">
    <property type="entry name" value="SP0830-like"/>
    <property type="match status" value="1"/>
</dbReference>
<evidence type="ECO:0000313" key="1">
    <source>
        <dbReference type="EMBL" id="AFM13074.1"/>
    </source>
</evidence>
<dbReference type="STRING" id="869212.Turpa_2432"/>
<gene>
    <name evidence="1" type="ordered locus">Turpa_2432</name>
</gene>
<sequence>MRYISLLRGINVSGQKKIKMTDLKAVFEKMKLQDVETYIQSGNVVFSSPERNAGKLSAALEAGIKKAFGFDVSVIIRNAAEWQKILKSNPFLKRAEVPAKFMFVTLLSETATSAPETALRAYCRSGEEFALKGCELYLIYPNGSGKSKLNLNVIERQLNVTGTARNWNTMLALAEMLQKE</sequence>
<dbReference type="PATRIC" id="fig|869212.3.peg.2447"/>
<evidence type="ECO:0000313" key="2">
    <source>
        <dbReference type="Proteomes" id="UP000006048"/>
    </source>
</evidence>
<name>I4B717_TURPD</name>
<keyword evidence="2" id="KW-1185">Reference proteome</keyword>
<dbReference type="Proteomes" id="UP000006048">
    <property type="component" value="Chromosome"/>
</dbReference>
<dbReference type="HOGENOM" id="CLU_106303_2_0_12"/>
<dbReference type="KEGG" id="tpx:Turpa_2432"/>
<evidence type="ECO:0008006" key="3">
    <source>
        <dbReference type="Google" id="ProtNLM"/>
    </source>
</evidence>
<protein>
    <recommendedName>
        <fullName evidence="3">DUF1697 domain-containing protein</fullName>
    </recommendedName>
</protein>
<dbReference type="PANTHER" id="PTHR36439">
    <property type="entry name" value="BLL4334 PROTEIN"/>
    <property type="match status" value="1"/>
</dbReference>
<reference evidence="1 2" key="1">
    <citation type="submission" date="2012-06" db="EMBL/GenBank/DDBJ databases">
        <title>The complete chromosome of genome of Turneriella parva DSM 21527.</title>
        <authorList>
            <consortium name="US DOE Joint Genome Institute (JGI-PGF)"/>
            <person name="Lucas S."/>
            <person name="Han J."/>
            <person name="Lapidus A."/>
            <person name="Bruce D."/>
            <person name="Goodwin L."/>
            <person name="Pitluck S."/>
            <person name="Peters L."/>
            <person name="Kyrpides N."/>
            <person name="Mavromatis K."/>
            <person name="Ivanova N."/>
            <person name="Mikhailova N."/>
            <person name="Chertkov O."/>
            <person name="Detter J.C."/>
            <person name="Tapia R."/>
            <person name="Han C."/>
            <person name="Land M."/>
            <person name="Hauser L."/>
            <person name="Markowitz V."/>
            <person name="Cheng J.-F."/>
            <person name="Hugenholtz P."/>
            <person name="Woyke T."/>
            <person name="Wu D."/>
            <person name="Gronow S."/>
            <person name="Wellnitz S."/>
            <person name="Brambilla E."/>
            <person name="Klenk H.-P."/>
            <person name="Eisen J.A."/>
        </authorList>
    </citation>
    <scope>NUCLEOTIDE SEQUENCE [LARGE SCALE GENOMIC DNA]</scope>
    <source>
        <strain evidence="2">ATCC BAA-1111 / DSM 21527 / NCTC 11395 / H</strain>
    </source>
</reference>
<dbReference type="Gene3D" id="3.30.70.1280">
    <property type="entry name" value="SP0830-like domains"/>
    <property type="match status" value="1"/>
</dbReference>
<organism evidence="1 2">
    <name type="scientific">Turneriella parva (strain ATCC BAA-1111 / DSM 21527 / NCTC 11395 / H)</name>
    <name type="common">Leptospira parva</name>
    <dbReference type="NCBI Taxonomy" id="869212"/>
    <lineage>
        <taxon>Bacteria</taxon>
        <taxon>Pseudomonadati</taxon>
        <taxon>Spirochaetota</taxon>
        <taxon>Spirochaetia</taxon>
        <taxon>Leptospirales</taxon>
        <taxon>Leptospiraceae</taxon>
        <taxon>Turneriella</taxon>
    </lineage>
</organism>
<dbReference type="EMBL" id="CP002959">
    <property type="protein sequence ID" value="AFM13074.1"/>
    <property type="molecule type" value="Genomic_DNA"/>
</dbReference>